<gene>
    <name evidence="2" type="ORF">DXB31_07550</name>
</gene>
<dbReference type="InterPro" id="IPR007492">
    <property type="entry name" value="LytTR_DNA-bd_dom"/>
</dbReference>
<dbReference type="Gene3D" id="2.40.50.1020">
    <property type="entry name" value="LytTr DNA-binding domain"/>
    <property type="match status" value="1"/>
</dbReference>
<dbReference type="SMART" id="SM00850">
    <property type="entry name" value="LytTR"/>
    <property type="match status" value="1"/>
</dbReference>
<dbReference type="Proteomes" id="UP000261087">
    <property type="component" value="Unassembled WGS sequence"/>
</dbReference>
<reference evidence="2 3" key="1">
    <citation type="submission" date="2018-08" db="EMBL/GenBank/DDBJ databases">
        <title>A genome reference for cultivated species of the human gut microbiota.</title>
        <authorList>
            <person name="Zou Y."/>
            <person name="Xue W."/>
            <person name="Luo G."/>
        </authorList>
    </citation>
    <scope>NUCLEOTIDE SEQUENCE [LARGE SCALE GENOMIC DNA]</scope>
    <source>
        <strain evidence="2 3">OM02-6</strain>
    </source>
</reference>
<dbReference type="GO" id="GO:0000156">
    <property type="term" value="F:phosphorelay response regulator activity"/>
    <property type="evidence" value="ECO:0007669"/>
    <property type="project" value="InterPro"/>
</dbReference>
<evidence type="ECO:0000259" key="1">
    <source>
        <dbReference type="SMART" id="SM00850"/>
    </source>
</evidence>
<accession>A0A3E5FPS0</accession>
<name>A0A3E5FPS0_9FIRM</name>
<feature type="domain" description="HTH LytTR-type" evidence="1">
    <location>
        <begin position="128"/>
        <end position="221"/>
    </location>
</feature>
<proteinExistence type="predicted"/>
<evidence type="ECO:0000313" key="3">
    <source>
        <dbReference type="Proteomes" id="UP000261087"/>
    </source>
</evidence>
<evidence type="ECO:0000313" key="2">
    <source>
        <dbReference type="EMBL" id="RGO09260.1"/>
    </source>
</evidence>
<comment type="caution">
    <text evidence="2">The sequence shown here is derived from an EMBL/GenBank/DDBJ whole genome shotgun (WGS) entry which is preliminary data.</text>
</comment>
<dbReference type="GO" id="GO:0003677">
    <property type="term" value="F:DNA binding"/>
    <property type="evidence" value="ECO:0007669"/>
    <property type="project" value="InterPro"/>
</dbReference>
<dbReference type="InterPro" id="IPR046947">
    <property type="entry name" value="LytR-like"/>
</dbReference>
<dbReference type="PANTHER" id="PTHR37299:SF1">
    <property type="entry name" value="STAGE 0 SPORULATION PROTEIN A HOMOLOG"/>
    <property type="match status" value="1"/>
</dbReference>
<dbReference type="Pfam" id="PF04397">
    <property type="entry name" value="LytTR"/>
    <property type="match status" value="1"/>
</dbReference>
<sequence>MYKVAVINHNDEIYCIINDTFKNYGIETDITCFNDFMNIKMIFDFLFINVDISNLNNIQFIKKYLSIHNNTLVVIIDDNYDSLFNYGNLHFFDFVKKDSLYLGLTNSIKHIVSKINEQQHFITINNKSGIINIACNEIIFCKSQGHTCFIYTDSDTYQTTKYKLSMLEQFINSCDFYMINRSCLINWNYVYKIDDKNIVLKNKTILKISKNRYKNVLLAYQKYIKRNLI</sequence>
<dbReference type="AlphaFoldDB" id="A0A3E5FPS0"/>
<protein>
    <submittedName>
        <fullName evidence="2">LytTR family transcriptional regulator</fullName>
    </submittedName>
</protein>
<dbReference type="RefSeq" id="WP_004610131.1">
    <property type="nucleotide sequence ID" value="NZ_CABKNM010000003.1"/>
</dbReference>
<dbReference type="GeneID" id="94018449"/>
<dbReference type="EMBL" id="QSVF01000016">
    <property type="protein sequence ID" value="RGO09260.1"/>
    <property type="molecule type" value="Genomic_DNA"/>
</dbReference>
<dbReference type="PANTHER" id="PTHR37299">
    <property type="entry name" value="TRANSCRIPTIONAL REGULATOR-RELATED"/>
    <property type="match status" value="1"/>
</dbReference>
<organism evidence="2 3">
    <name type="scientific">Thomasclavelia spiroformis</name>
    <dbReference type="NCBI Taxonomy" id="29348"/>
    <lineage>
        <taxon>Bacteria</taxon>
        <taxon>Bacillati</taxon>
        <taxon>Bacillota</taxon>
        <taxon>Erysipelotrichia</taxon>
        <taxon>Erysipelotrichales</taxon>
        <taxon>Coprobacillaceae</taxon>
        <taxon>Thomasclavelia</taxon>
    </lineage>
</organism>